<dbReference type="InterPro" id="IPR032157">
    <property type="entry name" value="PAC4"/>
</dbReference>
<evidence type="ECO:0000313" key="4">
    <source>
        <dbReference type="RefSeq" id="XP_029636486.1"/>
    </source>
</evidence>
<evidence type="ECO:0000313" key="1">
    <source>
        <dbReference type="Proteomes" id="UP000515154"/>
    </source>
</evidence>
<evidence type="ECO:0000313" key="3">
    <source>
        <dbReference type="RefSeq" id="XP_029636485.1"/>
    </source>
</evidence>
<dbReference type="RefSeq" id="XP_029636484.1">
    <property type="nucleotide sequence ID" value="XM_029780624.2"/>
</dbReference>
<dbReference type="GO" id="GO:0043248">
    <property type="term" value="P:proteasome assembly"/>
    <property type="evidence" value="ECO:0007669"/>
    <property type="project" value="InterPro"/>
</dbReference>
<evidence type="ECO:0000313" key="2">
    <source>
        <dbReference type="RefSeq" id="XP_029636484.1"/>
    </source>
</evidence>
<dbReference type="Pfam" id="PF16093">
    <property type="entry name" value="PAC4"/>
    <property type="match status" value="1"/>
</dbReference>
<dbReference type="AlphaFoldDB" id="A0A6P7SE91"/>
<dbReference type="RefSeq" id="XP_029636486.1">
    <property type="nucleotide sequence ID" value="XM_029780626.2"/>
</dbReference>
<protein>
    <submittedName>
        <fullName evidence="2 3">Proteasome assembly chaperone 4</fullName>
    </submittedName>
</protein>
<name>A0A6P7SE91_9MOLL</name>
<dbReference type="GO" id="GO:0000502">
    <property type="term" value="C:proteasome complex"/>
    <property type="evidence" value="ECO:0007669"/>
    <property type="project" value="UniProtKB-KW"/>
</dbReference>
<sequence length="125" mass="14225">MPGMNVDPSENCFIKIHRFSDKITDTTVHFQVIQMANSFHMWFGSSPRLSNMAVAMQTKYDTSMPNGCQLMTESADSLSIPLAQKLAKKTGKQVFVSSDLSSDHKMVPLIEQRIFEEMKLYPEKF</sequence>
<proteinExistence type="predicted"/>
<dbReference type="KEGG" id="osn:115211884"/>
<keyword evidence="2 3" id="KW-0647">Proteasome</keyword>
<organism evidence="1 3">
    <name type="scientific">Octopus sinensis</name>
    <name type="common">East Asian common octopus</name>
    <dbReference type="NCBI Taxonomy" id="2607531"/>
    <lineage>
        <taxon>Eukaryota</taxon>
        <taxon>Metazoa</taxon>
        <taxon>Spiralia</taxon>
        <taxon>Lophotrochozoa</taxon>
        <taxon>Mollusca</taxon>
        <taxon>Cephalopoda</taxon>
        <taxon>Coleoidea</taxon>
        <taxon>Octopodiformes</taxon>
        <taxon>Octopoda</taxon>
        <taxon>Incirrata</taxon>
        <taxon>Octopodidae</taxon>
        <taxon>Octopus</taxon>
    </lineage>
</organism>
<reference evidence="2 3" key="1">
    <citation type="submission" date="2025-08" db="UniProtKB">
        <authorList>
            <consortium name="RefSeq"/>
        </authorList>
    </citation>
    <scope>IDENTIFICATION</scope>
</reference>
<dbReference type="PANTHER" id="PTHR33559">
    <property type="entry name" value="PROTEASOME ASSEMBLY CHAPERONE 4"/>
    <property type="match status" value="1"/>
</dbReference>
<dbReference type="PANTHER" id="PTHR33559:SF1">
    <property type="entry name" value="PROTEASOME ASSEMBLY CHAPERONE 4"/>
    <property type="match status" value="1"/>
</dbReference>
<dbReference type="RefSeq" id="XP_029636485.1">
    <property type="nucleotide sequence ID" value="XM_029780625.2"/>
</dbReference>
<keyword evidence="1" id="KW-1185">Reference proteome</keyword>
<dbReference type="Proteomes" id="UP000515154">
    <property type="component" value="Linkage group LG5"/>
</dbReference>
<gene>
    <name evidence="2 3 4" type="primary">LOC115211884</name>
</gene>
<accession>A0A6P7SE91</accession>